<dbReference type="Proteomes" id="UP001597526">
    <property type="component" value="Unassembled WGS sequence"/>
</dbReference>
<gene>
    <name evidence="2" type="ORF">ACFSQJ_05765</name>
</gene>
<keyword evidence="3" id="KW-1185">Reference proteome</keyword>
<keyword evidence="1" id="KW-1133">Transmembrane helix</keyword>
<reference evidence="3" key="1">
    <citation type="journal article" date="2019" name="Int. J. Syst. Evol. Microbiol.">
        <title>The Global Catalogue of Microorganisms (GCM) 10K type strain sequencing project: providing services to taxonomists for standard genome sequencing and annotation.</title>
        <authorList>
            <consortium name="The Broad Institute Genomics Platform"/>
            <consortium name="The Broad Institute Genome Sequencing Center for Infectious Disease"/>
            <person name="Wu L."/>
            <person name="Ma J."/>
        </authorList>
    </citation>
    <scope>NUCLEOTIDE SEQUENCE [LARGE SCALE GENOMIC DNA]</scope>
    <source>
        <strain evidence="3">KCTC 52368</strain>
    </source>
</reference>
<comment type="caution">
    <text evidence="2">The sequence shown here is derived from an EMBL/GenBank/DDBJ whole genome shotgun (WGS) entry which is preliminary data.</text>
</comment>
<dbReference type="EMBL" id="JBHULB010000007">
    <property type="protein sequence ID" value="MFD2586425.1"/>
    <property type="molecule type" value="Genomic_DNA"/>
</dbReference>
<proteinExistence type="predicted"/>
<name>A0ABW5MVL4_9FLAO</name>
<accession>A0ABW5MVL4</accession>
<feature type="transmembrane region" description="Helical" evidence="1">
    <location>
        <begin position="111"/>
        <end position="132"/>
    </location>
</feature>
<keyword evidence="1" id="KW-0472">Membrane</keyword>
<evidence type="ECO:0000313" key="3">
    <source>
        <dbReference type="Proteomes" id="UP001597526"/>
    </source>
</evidence>
<feature type="transmembrane region" description="Helical" evidence="1">
    <location>
        <begin position="48"/>
        <end position="67"/>
    </location>
</feature>
<evidence type="ECO:0000256" key="1">
    <source>
        <dbReference type="SAM" id="Phobius"/>
    </source>
</evidence>
<keyword evidence="1" id="KW-0812">Transmembrane</keyword>
<feature type="transmembrane region" description="Helical" evidence="1">
    <location>
        <begin position="79"/>
        <end position="99"/>
    </location>
</feature>
<sequence length="141" mass="15385">MFSKSNLLATLIGGIAMFVLGYVLWGMLGESLNGDNVLTNVMKTEPDFIHLFLGCLLSAFAMSTLYGKWARGHHSAKEGAEFGIWIGIFVGLGMGLIWYATSTMMNLTGHLIDAVLNIIYYLLIGIIIALIYKSTSKKADS</sequence>
<dbReference type="RefSeq" id="WP_377766002.1">
    <property type="nucleotide sequence ID" value="NZ_JBHULB010000007.1"/>
</dbReference>
<feature type="transmembrane region" description="Helical" evidence="1">
    <location>
        <begin position="7"/>
        <end position="28"/>
    </location>
</feature>
<evidence type="ECO:0008006" key="4">
    <source>
        <dbReference type="Google" id="ProtNLM"/>
    </source>
</evidence>
<evidence type="ECO:0000313" key="2">
    <source>
        <dbReference type="EMBL" id="MFD2586425.1"/>
    </source>
</evidence>
<protein>
    <recommendedName>
        <fullName evidence="4">DUF1761 domain-containing protein</fullName>
    </recommendedName>
</protein>
<organism evidence="2 3">
    <name type="scientific">Croceitalea marina</name>
    <dbReference type="NCBI Taxonomy" id="1775166"/>
    <lineage>
        <taxon>Bacteria</taxon>
        <taxon>Pseudomonadati</taxon>
        <taxon>Bacteroidota</taxon>
        <taxon>Flavobacteriia</taxon>
        <taxon>Flavobacteriales</taxon>
        <taxon>Flavobacteriaceae</taxon>
        <taxon>Croceitalea</taxon>
    </lineage>
</organism>